<gene>
    <name evidence="5" type="ORF">BDY17DRAFT_307926</name>
</gene>
<proteinExistence type="predicted"/>
<dbReference type="GeneID" id="54476156"/>
<dbReference type="AlphaFoldDB" id="A0A6A6Q228"/>
<dbReference type="InterPro" id="IPR050631">
    <property type="entry name" value="PheA/TfdB_FAD_monoxygenase"/>
</dbReference>
<dbReference type="EMBL" id="MU001632">
    <property type="protein sequence ID" value="KAF2486450.1"/>
    <property type="molecule type" value="Genomic_DNA"/>
</dbReference>
<evidence type="ECO:0000256" key="3">
    <source>
        <dbReference type="ARBA" id="ARBA00023002"/>
    </source>
</evidence>
<keyword evidence="6" id="KW-1185">Reference proteome</keyword>
<dbReference type="InterPro" id="IPR002938">
    <property type="entry name" value="FAD-bd"/>
</dbReference>
<evidence type="ECO:0000259" key="4">
    <source>
        <dbReference type="Pfam" id="PF01494"/>
    </source>
</evidence>
<keyword evidence="2" id="KW-0274">FAD</keyword>
<keyword evidence="1" id="KW-0285">Flavoprotein</keyword>
<dbReference type="RefSeq" id="XP_033593019.1">
    <property type="nucleotide sequence ID" value="XM_033735154.1"/>
</dbReference>
<evidence type="ECO:0000256" key="1">
    <source>
        <dbReference type="ARBA" id="ARBA00022630"/>
    </source>
</evidence>
<feature type="domain" description="FAD-binding" evidence="4">
    <location>
        <begin position="10"/>
        <end position="395"/>
    </location>
</feature>
<dbReference type="GO" id="GO:0019622">
    <property type="term" value="P:3-(3-hydroxy)phenylpropionate catabolic process"/>
    <property type="evidence" value="ECO:0007669"/>
    <property type="project" value="TreeGrafter"/>
</dbReference>
<keyword evidence="3" id="KW-0560">Oxidoreductase</keyword>
<dbReference type="PANTHER" id="PTHR43476">
    <property type="entry name" value="3-(3-HYDROXY-PHENYL)PROPIONATE/3-HYDROXYCINNAMIC ACID HYDROXYLASE"/>
    <property type="match status" value="1"/>
</dbReference>
<dbReference type="Gene3D" id="3.50.50.60">
    <property type="entry name" value="FAD/NAD(P)-binding domain"/>
    <property type="match status" value="2"/>
</dbReference>
<dbReference type="GO" id="GO:0071949">
    <property type="term" value="F:FAD binding"/>
    <property type="evidence" value="ECO:0007669"/>
    <property type="project" value="InterPro"/>
</dbReference>
<dbReference type="SUPFAM" id="SSF51905">
    <property type="entry name" value="FAD/NAD(P)-binding domain"/>
    <property type="match status" value="1"/>
</dbReference>
<dbReference type="PANTHER" id="PTHR43476:SF3">
    <property type="entry name" value="FAD-BINDING MONOOXYGENASE"/>
    <property type="match status" value="1"/>
</dbReference>
<sequence length="634" mass="71711">MSSPQNVERTSIIICGGGPTGAMLSAQLSQLSIPNIVLERETAIITDPRGIALDEDGIRAIQSIGMLDRMYSRIAHCQQARFIAGAGHTLHKEPFLMLDVASIGYSGHVGFVFHRQPELERAIRDVVAKSPCAELRLGCEVTSIAESEGEVVVDYVDSHGETRTLSGSFLVGADGKTGYVRKKYLEPRGVDLERCEGIDYNETWVALNWHIRLPTPQTHPDFPLWSKGYTPEQVYDAFFPKDFRFLCNPSRPSVCGRFGLERDRLWRFEFVVQPGEDAQQMATYESTSKIIMPYLTHHGSRYGLQQRSIQFPTDCIETLRSRPVNFQARCCNKWALGRVILAGDAAHVFPPFGGQGIVSGFRDSAALAWRLAHLHRHPHADPEKVLQTWYEERKQQLTHSIAVTVQNGEFFNNKSILHTVMRDWVLWSMQKVPFLREKIQGGNRVLPRYRHEPGFIFRPELGGGVLLPQVYCRRIDGRGSEKVEFTDDLFFSQSNTGLLQWIVLLDTVQELALAREDICAVIKSNHDLVREDQAVYLVHYIKAVGVAANDLMQDCIVARIASAAEFEADPVVSKCSPTTRNYDPMQIKKSLRPRARYLLVRRDRYVYAACVDREELRRAVVSLPEALAFPQARL</sequence>
<name>A0A6A6Q228_9PEZI</name>
<keyword evidence="5" id="KW-0503">Monooxygenase</keyword>
<reference evidence="5" key="1">
    <citation type="journal article" date="2020" name="Stud. Mycol.">
        <title>101 Dothideomycetes genomes: a test case for predicting lifestyles and emergence of pathogens.</title>
        <authorList>
            <person name="Haridas S."/>
            <person name="Albert R."/>
            <person name="Binder M."/>
            <person name="Bloem J."/>
            <person name="Labutti K."/>
            <person name="Salamov A."/>
            <person name="Andreopoulos B."/>
            <person name="Baker S."/>
            <person name="Barry K."/>
            <person name="Bills G."/>
            <person name="Bluhm B."/>
            <person name="Cannon C."/>
            <person name="Castanera R."/>
            <person name="Culley D."/>
            <person name="Daum C."/>
            <person name="Ezra D."/>
            <person name="Gonzalez J."/>
            <person name="Henrissat B."/>
            <person name="Kuo A."/>
            <person name="Liang C."/>
            <person name="Lipzen A."/>
            <person name="Lutzoni F."/>
            <person name="Magnuson J."/>
            <person name="Mondo S."/>
            <person name="Nolan M."/>
            <person name="Ohm R."/>
            <person name="Pangilinan J."/>
            <person name="Park H.-J."/>
            <person name="Ramirez L."/>
            <person name="Alfaro M."/>
            <person name="Sun H."/>
            <person name="Tritt A."/>
            <person name="Yoshinaga Y."/>
            <person name="Zwiers L.-H."/>
            <person name="Turgeon B."/>
            <person name="Goodwin S."/>
            <person name="Spatafora J."/>
            <person name="Crous P."/>
            <person name="Grigoriev I."/>
        </authorList>
    </citation>
    <scope>NUCLEOTIDE SEQUENCE</scope>
    <source>
        <strain evidence="5">CBS 113389</strain>
    </source>
</reference>
<dbReference type="Proteomes" id="UP000799767">
    <property type="component" value="Unassembled WGS sequence"/>
</dbReference>
<evidence type="ECO:0000313" key="5">
    <source>
        <dbReference type="EMBL" id="KAF2486450.1"/>
    </source>
</evidence>
<accession>A0A6A6Q228</accession>
<dbReference type="InterPro" id="IPR036188">
    <property type="entry name" value="FAD/NAD-bd_sf"/>
</dbReference>
<organism evidence="5 6">
    <name type="scientific">Neohortaea acidophila</name>
    <dbReference type="NCBI Taxonomy" id="245834"/>
    <lineage>
        <taxon>Eukaryota</taxon>
        <taxon>Fungi</taxon>
        <taxon>Dikarya</taxon>
        <taxon>Ascomycota</taxon>
        <taxon>Pezizomycotina</taxon>
        <taxon>Dothideomycetes</taxon>
        <taxon>Dothideomycetidae</taxon>
        <taxon>Mycosphaerellales</taxon>
        <taxon>Teratosphaeriaceae</taxon>
        <taxon>Neohortaea</taxon>
    </lineage>
</organism>
<protein>
    <submittedName>
        <fullName evidence="5">Monooxygenase</fullName>
    </submittedName>
</protein>
<dbReference type="PRINTS" id="PR00420">
    <property type="entry name" value="RNGMNOXGNASE"/>
</dbReference>
<dbReference type="OrthoDB" id="2096480at2759"/>
<evidence type="ECO:0000313" key="6">
    <source>
        <dbReference type="Proteomes" id="UP000799767"/>
    </source>
</evidence>
<dbReference type="GO" id="GO:0008688">
    <property type="term" value="F:3-(3-hydroxyphenyl)propionate hydroxylase activity"/>
    <property type="evidence" value="ECO:0007669"/>
    <property type="project" value="TreeGrafter"/>
</dbReference>
<dbReference type="Pfam" id="PF01494">
    <property type="entry name" value="FAD_binding_3"/>
    <property type="match status" value="1"/>
</dbReference>
<evidence type="ECO:0000256" key="2">
    <source>
        <dbReference type="ARBA" id="ARBA00022827"/>
    </source>
</evidence>